<gene>
    <name evidence="4" type="ORF">CVLEPA_LOCUS22878</name>
</gene>
<dbReference type="PANTHER" id="PTHR12419:SF7">
    <property type="entry name" value="OTU DOMAIN-CONTAINING PROTEIN 3"/>
    <property type="match status" value="1"/>
</dbReference>
<evidence type="ECO:0000259" key="3">
    <source>
        <dbReference type="PROSITE" id="PS50802"/>
    </source>
</evidence>
<feature type="compositionally biased region" description="Basic and acidic residues" evidence="2">
    <location>
        <begin position="320"/>
        <end position="338"/>
    </location>
</feature>
<feature type="domain" description="OTU" evidence="3">
    <location>
        <begin position="56"/>
        <end position="180"/>
    </location>
</feature>
<feature type="region of interest" description="Disordered" evidence="2">
    <location>
        <begin position="263"/>
        <end position="353"/>
    </location>
</feature>
<feature type="compositionally biased region" description="Polar residues" evidence="2">
    <location>
        <begin position="270"/>
        <end position="292"/>
    </location>
</feature>
<organism evidence="4 5">
    <name type="scientific">Clavelina lepadiformis</name>
    <name type="common">Light-bulb sea squirt</name>
    <name type="synonym">Ascidia lepadiformis</name>
    <dbReference type="NCBI Taxonomy" id="159417"/>
    <lineage>
        <taxon>Eukaryota</taxon>
        <taxon>Metazoa</taxon>
        <taxon>Chordata</taxon>
        <taxon>Tunicata</taxon>
        <taxon>Ascidiacea</taxon>
        <taxon>Aplousobranchia</taxon>
        <taxon>Clavelinidae</taxon>
        <taxon>Clavelina</taxon>
    </lineage>
</organism>
<keyword evidence="5" id="KW-1185">Reference proteome</keyword>
<proteinExistence type="predicted"/>
<evidence type="ECO:0000313" key="4">
    <source>
        <dbReference type="EMBL" id="CAK8690247.1"/>
    </source>
</evidence>
<feature type="compositionally biased region" description="Basic and acidic residues" evidence="2">
    <location>
        <begin position="194"/>
        <end position="209"/>
    </location>
</feature>
<dbReference type="InterPro" id="IPR050704">
    <property type="entry name" value="Peptidase_C85-like"/>
</dbReference>
<dbReference type="InterPro" id="IPR038765">
    <property type="entry name" value="Papain-like_cys_pep_sf"/>
</dbReference>
<name>A0ABP0GEN9_CLALP</name>
<dbReference type="CDD" id="cd22770">
    <property type="entry name" value="OTU_OTUD3"/>
    <property type="match status" value="1"/>
</dbReference>
<keyword evidence="1" id="KW-0788">Thiol protease</keyword>
<dbReference type="Pfam" id="PF02338">
    <property type="entry name" value="OTU"/>
    <property type="match status" value="1"/>
</dbReference>
<dbReference type="InterPro" id="IPR003323">
    <property type="entry name" value="OTU_dom"/>
</dbReference>
<evidence type="ECO:0000256" key="2">
    <source>
        <dbReference type="SAM" id="MobiDB-lite"/>
    </source>
</evidence>
<reference evidence="4 5" key="1">
    <citation type="submission" date="2024-02" db="EMBL/GenBank/DDBJ databases">
        <authorList>
            <person name="Daric V."/>
            <person name="Darras S."/>
        </authorList>
    </citation>
    <scope>NUCLEOTIDE SEQUENCE [LARGE SCALE GENOMIC DNA]</scope>
</reference>
<dbReference type="SUPFAM" id="SSF54001">
    <property type="entry name" value="Cysteine proteinases"/>
    <property type="match status" value="1"/>
</dbReference>
<feature type="compositionally biased region" description="Polar residues" evidence="2">
    <location>
        <begin position="210"/>
        <end position="224"/>
    </location>
</feature>
<dbReference type="Proteomes" id="UP001642483">
    <property type="component" value="Unassembled WGS sequence"/>
</dbReference>
<keyword evidence="1" id="KW-0645">Protease</keyword>
<protein>
    <recommendedName>
        <fullName evidence="3">OTU domain-containing protein</fullName>
    </recommendedName>
</protein>
<feature type="region of interest" description="Disordered" evidence="2">
    <location>
        <begin position="1"/>
        <end position="28"/>
    </location>
</feature>
<dbReference type="PROSITE" id="PS50802">
    <property type="entry name" value="OTU"/>
    <property type="match status" value="1"/>
</dbReference>
<keyword evidence="1" id="KW-0378">Hydrolase</keyword>
<dbReference type="PANTHER" id="PTHR12419">
    <property type="entry name" value="OTU DOMAIN CONTAINING PROTEIN"/>
    <property type="match status" value="1"/>
</dbReference>
<accession>A0ABP0GEN9</accession>
<dbReference type="EMBL" id="CAWYQH010000114">
    <property type="protein sequence ID" value="CAK8690247.1"/>
    <property type="molecule type" value="Genomic_DNA"/>
</dbReference>
<feature type="region of interest" description="Disordered" evidence="2">
    <location>
        <begin position="194"/>
        <end position="224"/>
    </location>
</feature>
<evidence type="ECO:0000256" key="1">
    <source>
        <dbReference type="ARBA" id="ARBA00022807"/>
    </source>
</evidence>
<evidence type="ECO:0000313" key="5">
    <source>
        <dbReference type="Proteomes" id="UP001642483"/>
    </source>
</evidence>
<sequence length="364" mass="41403">MSGWDASRKNDQSKREDRAVRKAHQNMRRQKELARSYFLDDENFAGFSNQLGTIGLKLRDIPGDGNCLFRALGDQLEGHSRNHQIHREETVKFMVENRSDFEPFLEDDCSFHDYVGKLRLDGTYAGNDAIVAFARNHGVNVVIHQLNAPMWTVNGADRGKVPQLHIAYHNGDHYSSIRKLSDNSENPAAIKLMTRSENKQGSMKRESKRNQLSPSGSKKKQIQQVANVTGCQDLKLIQETLEDNFYDVDQVIGIILQLMHYSSDEDSSNKPHSSTSNKSPPQSQIWDKNGSGSRIFGSHNVKTETKKKTTQTPKHMSNKNRKEQARKDRKKRSEERKRNAASSNHTSDSEESEIVIKNLNILTI</sequence>
<comment type="caution">
    <text evidence="4">The sequence shown here is derived from an EMBL/GenBank/DDBJ whole genome shotgun (WGS) entry which is preliminary data.</text>
</comment>
<feature type="compositionally biased region" description="Basic and acidic residues" evidence="2">
    <location>
        <begin position="1"/>
        <end position="20"/>
    </location>
</feature>
<dbReference type="Gene3D" id="3.90.70.80">
    <property type="match status" value="1"/>
</dbReference>